<feature type="signal peptide" evidence="5">
    <location>
        <begin position="1"/>
        <end position="36"/>
    </location>
</feature>
<feature type="domain" description="Carbohydrate-binding module family 96" evidence="6">
    <location>
        <begin position="299"/>
        <end position="396"/>
    </location>
</feature>
<dbReference type="CDD" id="cd21112">
    <property type="entry name" value="alphaLP-like"/>
    <property type="match status" value="1"/>
</dbReference>
<evidence type="ECO:0000256" key="1">
    <source>
        <dbReference type="ARBA" id="ARBA00004613"/>
    </source>
</evidence>
<evidence type="ECO:0000313" key="7">
    <source>
        <dbReference type="EMBL" id="RNL64174.1"/>
    </source>
</evidence>
<dbReference type="Gene3D" id="2.40.10.10">
    <property type="entry name" value="Trypsin-like serine proteases"/>
    <property type="match status" value="2"/>
</dbReference>
<feature type="region of interest" description="Disordered" evidence="4">
    <location>
        <begin position="81"/>
        <end position="102"/>
    </location>
</feature>
<evidence type="ECO:0000256" key="4">
    <source>
        <dbReference type="SAM" id="MobiDB-lite"/>
    </source>
</evidence>
<name>A0A3N0CL41_9ACTN</name>
<comment type="subcellular location">
    <subcellularLocation>
        <location evidence="1">Secreted</location>
    </subcellularLocation>
</comment>
<dbReference type="EMBL" id="RJSE01000005">
    <property type="protein sequence ID" value="RNL64174.1"/>
    <property type="molecule type" value="Genomic_DNA"/>
</dbReference>
<evidence type="ECO:0000256" key="5">
    <source>
        <dbReference type="SAM" id="SignalP"/>
    </source>
</evidence>
<protein>
    <submittedName>
        <fullName evidence="7">DNRLRE domain-containing protein</fullName>
    </submittedName>
</protein>
<accession>A0A3N0CL41</accession>
<dbReference type="InterPro" id="IPR009003">
    <property type="entry name" value="Peptidase_S1_PA"/>
</dbReference>
<keyword evidence="2" id="KW-0964">Secreted</keyword>
<evidence type="ECO:0000259" key="6">
    <source>
        <dbReference type="Pfam" id="PF24517"/>
    </source>
</evidence>
<dbReference type="InterPro" id="IPR055372">
    <property type="entry name" value="CBM96"/>
</dbReference>
<dbReference type="InterPro" id="IPR043504">
    <property type="entry name" value="Peptidase_S1_PA_chymotrypsin"/>
</dbReference>
<feature type="chain" id="PRO_5017939241" evidence="5">
    <location>
        <begin position="37"/>
        <end position="991"/>
    </location>
</feature>
<dbReference type="GO" id="GO:0005576">
    <property type="term" value="C:extracellular region"/>
    <property type="evidence" value="ECO:0007669"/>
    <property type="project" value="UniProtKB-SubCell"/>
</dbReference>
<dbReference type="SUPFAM" id="SSF50494">
    <property type="entry name" value="Trypsin-like serine proteases"/>
    <property type="match status" value="1"/>
</dbReference>
<keyword evidence="8" id="KW-1185">Reference proteome</keyword>
<dbReference type="AlphaFoldDB" id="A0A3N0CL41"/>
<sequence length="991" mass="104467">MGRAERRIPRFAAKISLSLALGLTGIAVPVTMSASADPAQATPVASDGSAESAAAAAEEAVASGQRVEDLDQRSEVEQVFANPDGSWTSETATEPVRTRDDEGEWTDIDLTLEAVPGGFAPVSAIGGLTISDGGDRTFAEMSIDGRDLGWRWPESLPVPTIDGNIATYANVIDGGDLVVTATRTGFRHDIVLREAPVDPVSFQIPVVTGGPTVREEADNALVVATGTGDELVTAPQPIMYDAVDQTTGHPENQAAVNTTVTKTSTGSVITLDPAESFLNDPGTTYPVTIDPTWSAVNPNDTWVWDTNPTAIHPYDETLYAGTPDGGVTRYRTYLEFENGLWQNQVVSAATLTMRNFDSATCSGTAVRARRVTSAWTPGTTTWNNQPAVTGANEAASSAARGFSTSCPAADVSWNVKDIVGIWAANPSINYGFQIAAASETGTGSFRKYRSAGYTYTSLIPRLSVTYNSYPYTPTNVAISPGLDGVVGSTTPTLSATVSDRDLGSVRARFNIYNGDSGTDLVWSGDGTVVASGGRSQIIVPSDVLVDGSHYTVKVYGFDGALLSGTNVPIPIDIDTSASVPEIDLDATDPAPPMMTTYGVDEYQLNDLEAIAANDGTTLQQAVDRYGWGEEFGEAVGVISAAEPGTFAYAEIADVGAPSATVHFKGSVPSSAASAVANLPVPVALVADAPYSDVEQADVVSTVVDSLNAQLPDADSFVVHMDPATGVVSAAVEVGNVGSRSPSTMRTTARAAVAQQVPSVSVPDVSISMFDEPVMELNILRGGVRIGNDDGVCTTGFPANEDVGSNSGLLTARHCPNDMYWYGVTPSNRGGRPALSDASRFLSENYGDIQYSRTNGEAVGKAFYDRVGHPRRIEGVQKPYINKKVCMFGRKTNGYRKKDGKRTCTTIKNLNQGGHIDDDAGGPGWDFKRLVETHGQWSSPGDSGGPWFSGGNAVGIVTGNMACGFAWQSRCDTFTPIWGNEGRGSFDVHVRY</sequence>
<organism evidence="7 8">
    <name type="scientific">Nocardioides marmoriginsengisoli</name>
    <dbReference type="NCBI Taxonomy" id="661483"/>
    <lineage>
        <taxon>Bacteria</taxon>
        <taxon>Bacillati</taxon>
        <taxon>Actinomycetota</taxon>
        <taxon>Actinomycetes</taxon>
        <taxon>Propionibacteriales</taxon>
        <taxon>Nocardioidaceae</taxon>
        <taxon>Nocardioides</taxon>
    </lineage>
</organism>
<proteinExistence type="predicted"/>
<dbReference type="OrthoDB" id="9762066at2"/>
<evidence type="ECO:0000313" key="8">
    <source>
        <dbReference type="Proteomes" id="UP000267128"/>
    </source>
</evidence>
<reference evidence="7 8" key="1">
    <citation type="submission" date="2018-11" db="EMBL/GenBank/DDBJ databases">
        <authorList>
            <person name="Li F."/>
        </authorList>
    </citation>
    <scope>NUCLEOTIDE SEQUENCE [LARGE SCALE GENOMIC DNA]</scope>
    <source>
        <strain evidence="7 8">Gsoil 097</strain>
    </source>
</reference>
<evidence type="ECO:0000256" key="3">
    <source>
        <dbReference type="ARBA" id="ARBA00022729"/>
    </source>
</evidence>
<dbReference type="Proteomes" id="UP000267128">
    <property type="component" value="Unassembled WGS sequence"/>
</dbReference>
<dbReference type="NCBIfam" id="NF033679">
    <property type="entry name" value="DNRLRE_dom"/>
    <property type="match status" value="1"/>
</dbReference>
<keyword evidence="3 5" id="KW-0732">Signal</keyword>
<comment type="caution">
    <text evidence="7">The sequence shown here is derived from an EMBL/GenBank/DDBJ whole genome shotgun (WGS) entry which is preliminary data.</text>
</comment>
<dbReference type="Pfam" id="PF24517">
    <property type="entry name" value="CBM96"/>
    <property type="match status" value="1"/>
</dbReference>
<evidence type="ECO:0000256" key="2">
    <source>
        <dbReference type="ARBA" id="ARBA00022525"/>
    </source>
</evidence>
<dbReference type="RefSeq" id="WP_123226750.1">
    <property type="nucleotide sequence ID" value="NZ_RJSE01000005.1"/>
</dbReference>
<gene>
    <name evidence="7" type="ORF">EFK50_06480</name>
</gene>